<dbReference type="SUPFAM" id="SSF48452">
    <property type="entry name" value="TPR-like"/>
    <property type="match status" value="1"/>
</dbReference>
<feature type="repeat" description="TPR" evidence="1">
    <location>
        <begin position="287"/>
        <end position="320"/>
    </location>
</feature>
<name>A0A1F6WQC9_9BACT</name>
<evidence type="ECO:0000256" key="2">
    <source>
        <dbReference type="SAM" id="Coils"/>
    </source>
</evidence>
<keyword evidence="2" id="KW-0175">Coiled coil</keyword>
<evidence type="ECO:0000313" key="5">
    <source>
        <dbReference type="Proteomes" id="UP000178184"/>
    </source>
</evidence>
<comment type="caution">
    <text evidence="4">The sequence shown here is derived from an EMBL/GenBank/DDBJ whole genome shotgun (WGS) entry which is preliminary data.</text>
</comment>
<proteinExistence type="predicted"/>
<organism evidence="4 5">
    <name type="scientific">Candidatus Nomurabacteria bacterium RIFCSPLOWO2_01_FULL_33_17</name>
    <dbReference type="NCBI Taxonomy" id="1801764"/>
    <lineage>
        <taxon>Bacteria</taxon>
        <taxon>Candidatus Nomuraibacteriota</taxon>
    </lineage>
</organism>
<feature type="compositionally biased region" description="Basic and acidic residues" evidence="3">
    <location>
        <begin position="144"/>
        <end position="159"/>
    </location>
</feature>
<evidence type="ECO:0000256" key="3">
    <source>
        <dbReference type="SAM" id="MobiDB-lite"/>
    </source>
</evidence>
<feature type="compositionally biased region" description="Basic and acidic residues" evidence="3">
    <location>
        <begin position="359"/>
        <end position="378"/>
    </location>
</feature>
<sequence>MNEEINKIEEAKKTGNVEALEEIKINAEVAMEWDIAKAAENAISEIANKVNETKTTDIETRQITENGGDISEIQNETAEVDAEIAQIQENRQKEIDVVTSVNPENTETVETKSAKQEFFDSALVSENGEVVPPANGEDLFVSETPKEEATETTKEKFDIMEGATENGKPIENETETQINTEELKNKITEIRQKMAEQISIDPKILDNLDNFEKIRLYKSLGKTEEANKLIEFLAEDYEFRSNSDQGSGFLASQAAEKYADLGNSQKAKEMWEKSIRQIRLSEDPKYSGNYFHAADVYEKLGDTEKSNEMYRKYIQLNQKAFRSDKSYSGLANAYEKLGDTENAKKMWEKEAEEWGQGAKAERAGEAYEKAGNKEKSEESYRIAITYQEDLQKRGSSNFDQKRLAKAYMGIGEKSKVIQMFKENAEEMENRGSTLGEYQNYELIDKYLNE</sequence>
<evidence type="ECO:0000256" key="1">
    <source>
        <dbReference type="PROSITE-ProRule" id="PRU00339"/>
    </source>
</evidence>
<dbReference type="AlphaFoldDB" id="A0A1F6WQC9"/>
<dbReference type="Pfam" id="PF13181">
    <property type="entry name" value="TPR_8"/>
    <property type="match status" value="2"/>
</dbReference>
<dbReference type="InterPro" id="IPR011990">
    <property type="entry name" value="TPR-like_helical_dom_sf"/>
</dbReference>
<dbReference type="STRING" id="1801764.A2903_02980"/>
<accession>A0A1F6WQC9</accession>
<dbReference type="Proteomes" id="UP000178184">
    <property type="component" value="Unassembled WGS sequence"/>
</dbReference>
<feature type="region of interest" description="Disordered" evidence="3">
    <location>
        <begin position="358"/>
        <end position="378"/>
    </location>
</feature>
<protein>
    <submittedName>
        <fullName evidence="4">Uncharacterized protein</fullName>
    </submittedName>
</protein>
<dbReference type="PROSITE" id="PS50005">
    <property type="entry name" value="TPR"/>
    <property type="match status" value="1"/>
</dbReference>
<reference evidence="4 5" key="1">
    <citation type="journal article" date="2016" name="Nat. Commun.">
        <title>Thousands of microbial genomes shed light on interconnected biogeochemical processes in an aquifer system.</title>
        <authorList>
            <person name="Anantharaman K."/>
            <person name="Brown C.T."/>
            <person name="Hug L.A."/>
            <person name="Sharon I."/>
            <person name="Castelle C.J."/>
            <person name="Probst A.J."/>
            <person name="Thomas B.C."/>
            <person name="Singh A."/>
            <person name="Wilkins M.J."/>
            <person name="Karaoz U."/>
            <person name="Brodie E.L."/>
            <person name="Williams K.H."/>
            <person name="Hubbard S.S."/>
            <person name="Banfield J.F."/>
        </authorList>
    </citation>
    <scope>NUCLEOTIDE SEQUENCE [LARGE SCALE GENOMIC DNA]</scope>
</reference>
<dbReference type="EMBL" id="MFUO01000015">
    <property type="protein sequence ID" value="OGI83955.1"/>
    <property type="molecule type" value="Genomic_DNA"/>
</dbReference>
<feature type="region of interest" description="Disordered" evidence="3">
    <location>
        <begin position="126"/>
        <end position="180"/>
    </location>
</feature>
<gene>
    <name evidence="4" type="ORF">A2903_02980</name>
</gene>
<dbReference type="Gene3D" id="1.25.40.10">
    <property type="entry name" value="Tetratricopeptide repeat domain"/>
    <property type="match status" value="1"/>
</dbReference>
<dbReference type="InterPro" id="IPR019734">
    <property type="entry name" value="TPR_rpt"/>
</dbReference>
<evidence type="ECO:0000313" key="4">
    <source>
        <dbReference type="EMBL" id="OGI83955.1"/>
    </source>
</evidence>
<keyword evidence="1" id="KW-0802">TPR repeat</keyword>
<feature type="coiled-coil region" evidence="2">
    <location>
        <begin position="36"/>
        <end position="93"/>
    </location>
</feature>